<dbReference type="InterPro" id="IPR022631">
    <property type="entry name" value="ADOMET_SYNTHASE_CS"/>
</dbReference>
<evidence type="ECO:0000256" key="5">
    <source>
        <dbReference type="ARBA" id="ARBA00022723"/>
    </source>
</evidence>
<evidence type="ECO:0000256" key="11">
    <source>
        <dbReference type="RuleBase" id="RU000541"/>
    </source>
</evidence>
<keyword evidence="3 11" id="KW-0554">One-carbon metabolism</keyword>
<feature type="domain" description="S-adenosylmethionine synthetase central" evidence="14">
    <location>
        <begin position="129"/>
        <end position="250"/>
    </location>
</feature>
<evidence type="ECO:0000256" key="7">
    <source>
        <dbReference type="ARBA" id="ARBA00022840"/>
    </source>
</evidence>
<dbReference type="EC" id="2.5.1.6" evidence="11"/>
<evidence type="ECO:0000259" key="15">
    <source>
        <dbReference type="Pfam" id="PF02773"/>
    </source>
</evidence>
<dbReference type="PROSITE" id="PS00377">
    <property type="entry name" value="ADOMET_SYNTHASE_2"/>
    <property type="match status" value="1"/>
</dbReference>
<gene>
    <name evidence="16" type="primary">Mat2a</name>
    <name evidence="16" type="ORF">ALOBEC_R04968</name>
</gene>
<evidence type="ECO:0000259" key="13">
    <source>
        <dbReference type="Pfam" id="PF00438"/>
    </source>
</evidence>
<evidence type="ECO:0000256" key="2">
    <source>
        <dbReference type="ARBA" id="ARBA00009685"/>
    </source>
</evidence>
<organism evidence="16 17">
    <name type="scientific">Pampusana beccarii</name>
    <name type="common">Western bronze ground-dove</name>
    <dbReference type="NCBI Taxonomy" id="2953425"/>
    <lineage>
        <taxon>Eukaryota</taxon>
        <taxon>Metazoa</taxon>
        <taxon>Chordata</taxon>
        <taxon>Craniata</taxon>
        <taxon>Vertebrata</taxon>
        <taxon>Euteleostomi</taxon>
        <taxon>Archelosauria</taxon>
        <taxon>Archosauria</taxon>
        <taxon>Dinosauria</taxon>
        <taxon>Saurischia</taxon>
        <taxon>Theropoda</taxon>
        <taxon>Coelurosauria</taxon>
        <taxon>Aves</taxon>
        <taxon>Neognathae</taxon>
        <taxon>Neoaves</taxon>
        <taxon>Columbimorphae</taxon>
        <taxon>Columbiformes</taxon>
        <taxon>Columbidae</taxon>
        <taxon>Pampusana</taxon>
    </lineage>
</organism>
<comment type="function">
    <text evidence="11">Catalyzes the formation of S-adenosylmethionine from methionine and ATP.</text>
</comment>
<evidence type="ECO:0000256" key="1">
    <source>
        <dbReference type="ARBA" id="ARBA00005224"/>
    </source>
</evidence>
<evidence type="ECO:0000256" key="12">
    <source>
        <dbReference type="RuleBase" id="RU004462"/>
    </source>
</evidence>
<dbReference type="Pfam" id="PF00438">
    <property type="entry name" value="S-AdoMet_synt_N"/>
    <property type="match status" value="1"/>
</dbReference>
<dbReference type="FunFam" id="3.30.300.10:FF:000003">
    <property type="entry name" value="S-adenosylmethionine synthase"/>
    <property type="match status" value="1"/>
</dbReference>
<dbReference type="InterPro" id="IPR022636">
    <property type="entry name" value="S-AdoMet_synthetase_sfam"/>
</dbReference>
<dbReference type="PANTHER" id="PTHR11964">
    <property type="entry name" value="S-ADENOSYLMETHIONINE SYNTHETASE"/>
    <property type="match status" value="1"/>
</dbReference>
<dbReference type="OrthoDB" id="5852090at2759"/>
<dbReference type="EMBL" id="VWYH01010063">
    <property type="protein sequence ID" value="NXW94218.1"/>
    <property type="molecule type" value="Genomic_DNA"/>
</dbReference>
<keyword evidence="17" id="KW-1185">Reference proteome</keyword>
<keyword evidence="7 11" id="KW-0067">ATP-binding</keyword>
<dbReference type="InterPro" id="IPR022629">
    <property type="entry name" value="S-AdoMet_synt_central"/>
</dbReference>
<dbReference type="SUPFAM" id="SSF55973">
    <property type="entry name" value="S-adenosylmethionine synthetase"/>
    <property type="match status" value="4"/>
</dbReference>
<keyword evidence="8 11" id="KW-0460">Magnesium</keyword>
<keyword evidence="4 11" id="KW-0808">Transferase</keyword>
<comment type="catalytic activity">
    <reaction evidence="10 11">
        <text>L-methionine + ATP + H2O = S-adenosyl-L-methionine + phosphate + diphosphate</text>
        <dbReference type="Rhea" id="RHEA:21080"/>
        <dbReference type="ChEBI" id="CHEBI:15377"/>
        <dbReference type="ChEBI" id="CHEBI:30616"/>
        <dbReference type="ChEBI" id="CHEBI:33019"/>
        <dbReference type="ChEBI" id="CHEBI:43474"/>
        <dbReference type="ChEBI" id="CHEBI:57844"/>
        <dbReference type="ChEBI" id="CHEBI:59789"/>
        <dbReference type="EC" id="2.5.1.6"/>
    </reaction>
</comment>
<feature type="non-terminal residue" evidence="16">
    <location>
        <position position="446"/>
    </location>
</feature>
<evidence type="ECO:0000256" key="9">
    <source>
        <dbReference type="ARBA" id="ARBA00022958"/>
    </source>
</evidence>
<keyword evidence="6 11" id="KW-0547">Nucleotide-binding</keyword>
<dbReference type="Pfam" id="PF02772">
    <property type="entry name" value="S-AdoMet_synt_M"/>
    <property type="match status" value="1"/>
</dbReference>
<comment type="pathway">
    <text evidence="1 11">Amino-acid biosynthesis; S-adenosyl-L-methionine biosynthesis; S-adenosyl-L-methionine from L-methionine: step 1/1.</text>
</comment>
<dbReference type="UniPathway" id="UPA00315">
    <property type="reaction ID" value="UER00080"/>
</dbReference>
<sequence length="446" mass="48528">MNGQLNGFHEVFIEEGTFLFTSESVGEGHPDKICDQISDAVLDAHLKQDPDAKVACETVAKTGMILLAGEITSRAAVDYQKVVRDTIKHIGYDDSSKGFDYKTCNVLVALEQQSPDIAQGVHLDRSEEDIGAGDQGLMFGYATDETEECMPLTIVLAHKLNAKLAELRRNGTLPWLRPDSKTQVTVQYMQDRGAVIPIRVHTIVISVQHDEEVSLDEMRDALKEKVIKAVVPAKYLDDDTIYHLQPSGRFVIGGPQVPAPLPVSWGQRGAGGAAVTLGPSLQGDAGLTGRKIIVDTYGGWGAHGGGAFSGKDYTKVDRSAAYAARWVAKSLIKAGLCRRVLVQVGAGGPSSLCCFRGGSLGLIVSPPQVSYAIGVSHPLSISIFHYGTSQKSERELLEIVKKNFDLRPGVIVRDLDLKRPLYQRTAAYGHFGRDSFPWEVPKKLKY</sequence>
<keyword evidence="9 11" id="KW-0630">Potassium</keyword>
<dbReference type="GO" id="GO:0006556">
    <property type="term" value="P:S-adenosylmethionine biosynthetic process"/>
    <property type="evidence" value="ECO:0007669"/>
    <property type="project" value="UniProtKB-UniPathway"/>
</dbReference>
<dbReference type="Pfam" id="PF02773">
    <property type="entry name" value="S-AdoMet_synt_C"/>
    <property type="match status" value="2"/>
</dbReference>
<name>A0A7L4G4Y5_9COLU</name>
<evidence type="ECO:0000256" key="3">
    <source>
        <dbReference type="ARBA" id="ARBA00022563"/>
    </source>
</evidence>
<evidence type="ECO:0000259" key="14">
    <source>
        <dbReference type="Pfam" id="PF02772"/>
    </source>
</evidence>
<dbReference type="GO" id="GO:0046872">
    <property type="term" value="F:metal ion binding"/>
    <property type="evidence" value="ECO:0007669"/>
    <property type="project" value="UniProtKB-KW"/>
</dbReference>
<comment type="cofactor">
    <cofactor evidence="11">
        <name>K(+)</name>
        <dbReference type="ChEBI" id="CHEBI:29103"/>
    </cofactor>
    <text evidence="11">Binds 1 potassium ion per subunit. The potassium ion interacts primarily with the substrate.</text>
</comment>
<evidence type="ECO:0000256" key="8">
    <source>
        <dbReference type="ARBA" id="ARBA00022842"/>
    </source>
</evidence>
<dbReference type="FunFam" id="3.30.300.10:FF:000001">
    <property type="entry name" value="S-adenosylmethionine synthase"/>
    <property type="match status" value="1"/>
</dbReference>
<feature type="domain" description="S-adenosylmethionine synthetase C-terminal" evidence="15">
    <location>
        <begin position="368"/>
        <end position="439"/>
    </location>
</feature>
<proteinExistence type="inferred from homology"/>
<feature type="domain" description="S-adenosylmethionine synthetase C-terminal" evidence="15">
    <location>
        <begin position="282"/>
        <end position="344"/>
    </location>
</feature>
<dbReference type="InterPro" id="IPR022628">
    <property type="entry name" value="S-AdoMet_synt_N"/>
</dbReference>
<dbReference type="NCBIfam" id="TIGR01034">
    <property type="entry name" value="metK"/>
    <property type="match status" value="1"/>
</dbReference>
<evidence type="ECO:0000256" key="4">
    <source>
        <dbReference type="ARBA" id="ARBA00022679"/>
    </source>
</evidence>
<dbReference type="GO" id="GO:0004478">
    <property type="term" value="F:methionine adenosyltransferase activity"/>
    <property type="evidence" value="ECO:0007669"/>
    <property type="project" value="UniProtKB-EC"/>
</dbReference>
<accession>A0A7L4G4Y5</accession>
<dbReference type="Gene3D" id="3.30.300.10">
    <property type="match status" value="6"/>
</dbReference>
<comment type="caution">
    <text evidence="16">The sequence shown here is derived from an EMBL/GenBank/DDBJ whole genome shotgun (WGS) entry which is preliminary data.</text>
</comment>
<dbReference type="PROSITE" id="PS00376">
    <property type="entry name" value="ADOMET_SYNTHASE_1"/>
    <property type="match status" value="1"/>
</dbReference>
<dbReference type="InterPro" id="IPR022630">
    <property type="entry name" value="S-AdoMet_synt_C"/>
</dbReference>
<evidence type="ECO:0000256" key="10">
    <source>
        <dbReference type="ARBA" id="ARBA00048344"/>
    </source>
</evidence>
<evidence type="ECO:0000313" key="17">
    <source>
        <dbReference type="Proteomes" id="UP000541332"/>
    </source>
</evidence>
<dbReference type="InterPro" id="IPR002133">
    <property type="entry name" value="S-AdoMet_synthetase"/>
</dbReference>
<dbReference type="GO" id="GO:0006730">
    <property type="term" value="P:one-carbon metabolic process"/>
    <property type="evidence" value="ECO:0007669"/>
    <property type="project" value="UniProtKB-KW"/>
</dbReference>
<dbReference type="GO" id="GO:0005524">
    <property type="term" value="F:ATP binding"/>
    <property type="evidence" value="ECO:0007669"/>
    <property type="project" value="UniProtKB-KW"/>
</dbReference>
<dbReference type="AlphaFoldDB" id="A0A7L4G4Y5"/>
<keyword evidence="5 11" id="KW-0479">Metal-binding</keyword>
<comment type="similarity">
    <text evidence="2 12">Belongs to the AdoMet synthase family.</text>
</comment>
<evidence type="ECO:0000256" key="6">
    <source>
        <dbReference type="ARBA" id="ARBA00022741"/>
    </source>
</evidence>
<dbReference type="CDD" id="cd18079">
    <property type="entry name" value="S-AdoMet_synt"/>
    <property type="match status" value="1"/>
</dbReference>
<dbReference type="Proteomes" id="UP000541332">
    <property type="component" value="Unassembled WGS sequence"/>
</dbReference>
<feature type="domain" description="S-adenosylmethionine synthetase N-terminal" evidence="13">
    <location>
        <begin position="18"/>
        <end position="115"/>
    </location>
</feature>
<protein>
    <recommendedName>
        <fullName evidence="11">S-adenosylmethionine synthase</fullName>
        <ecNumber evidence="11">2.5.1.6</ecNumber>
    </recommendedName>
</protein>
<reference evidence="16 17" key="1">
    <citation type="submission" date="2020-02" db="EMBL/GenBank/DDBJ databases">
        <title>Bird 10,000 Genomes (B10K) Project - Family phase.</title>
        <authorList>
            <person name="Zhang G."/>
        </authorList>
    </citation>
    <scope>NUCLEOTIDE SEQUENCE [LARGE SCALE GENOMIC DNA]</scope>
    <source>
        <strain evidence="16">B10K-DU-006-06</strain>
    </source>
</reference>
<comment type="cofactor">
    <cofactor evidence="11">
        <name>Mg(2+)</name>
        <dbReference type="ChEBI" id="CHEBI:18420"/>
    </cofactor>
    <text evidence="11">Binds 2 magnesium ions per subunit. The magnesium ions interact primarily with the substrate.</text>
</comment>
<evidence type="ECO:0000313" key="16">
    <source>
        <dbReference type="EMBL" id="NXW94218.1"/>
    </source>
</evidence>
<feature type="non-terminal residue" evidence="16">
    <location>
        <position position="1"/>
    </location>
</feature>